<organism evidence="4 5">
    <name type="scientific">Vermiconidia calcicola</name>
    <dbReference type="NCBI Taxonomy" id="1690605"/>
    <lineage>
        <taxon>Eukaryota</taxon>
        <taxon>Fungi</taxon>
        <taxon>Dikarya</taxon>
        <taxon>Ascomycota</taxon>
        <taxon>Pezizomycotina</taxon>
        <taxon>Dothideomycetes</taxon>
        <taxon>Dothideomycetidae</taxon>
        <taxon>Mycosphaerellales</taxon>
        <taxon>Extremaceae</taxon>
        <taxon>Vermiconidia</taxon>
    </lineage>
</organism>
<dbReference type="InterPro" id="IPR017853">
    <property type="entry name" value="GH"/>
</dbReference>
<dbReference type="InterPro" id="IPR052974">
    <property type="entry name" value="GH79_Enzymes"/>
</dbReference>
<dbReference type="PANTHER" id="PTHR36183:SF2">
    <property type="entry name" value="BETA-GLUCURONIDASE C-TERMINAL DOMAIN-CONTAINING PROTEIN"/>
    <property type="match status" value="1"/>
</dbReference>
<dbReference type="Gene3D" id="3.20.20.80">
    <property type="entry name" value="Glycosidases"/>
    <property type="match status" value="1"/>
</dbReference>
<gene>
    <name evidence="4" type="ORF">LTR25_009330</name>
</gene>
<protein>
    <recommendedName>
        <fullName evidence="3">Beta-glucuronidase C-terminal domain-containing protein</fullName>
    </recommendedName>
</protein>
<feature type="signal peptide" evidence="2">
    <location>
        <begin position="1"/>
        <end position="18"/>
    </location>
</feature>
<accession>A0AAV9PXY6</accession>
<dbReference type="AlphaFoldDB" id="A0AAV9PXY6"/>
<feature type="chain" id="PRO_5043597536" description="Beta-glucuronidase C-terminal domain-containing protein" evidence="2">
    <location>
        <begin position="19"/>
        <end position="552"/>
    </location>
</feature>
<feature type="region of interest" description="Disordered" evidence="1">
    <location>
        <begin position="434"/>
        <end position="477"/>
    </location>
</feature>
<dbReference type="EMBL" id="JAXLQG010000020">
    <property type="protein sequence ID" value="KAK5530085.1"/>
    <property type="molecule type" value="Genomic_DNA"/>
</dbReference>
<comment type="caution">
    <text evidence="4">The sequence shown here is derived from an EMBL/GenBank/DDBJ whole genome shotgun (WGS) entry which is preliminary data.</text>
</comment>
<keyword evidence="2" id="KW-0732">Signal</keyword>
<name>A0AAV9PXY6_9PEZI</name>
<dbReference type="PANTHER" id="PTHR36183">
    <property type="entry name" value="BETA-GLUCURONIDASE"/>
    <property type="match status" value="1"/>
</dbReference>
<evidence type="ECO:0000313" key="4">
    <source>
        <dbReference type="EMBL" id="KAK5530085.1"/>
    </source>
</evidence>
<keyword evidence="5" id="KW-1185">Reference proteome</keyword>
<evidence type="ECO:0000313" key="5">
    <source>
        <dbReference type="Proteomes" id="UP001345827"/>
    </source>
</evidence>
<sequence>MFTSGIVAGLLLARLAECAIPLALAPPSNASKPILDSFVSFSIEFSSFPDFAGNSGNPNTFSYTLLKNLGELQGSNPIIRVGGNTEDYATFNASQEEALIGSFNFNRSKDYPTTISIGPSYFDSYSTWPNFTFLHGFNLAKNGTVGYDTLVSTVPLACKALSNGKLAYWELGNEPDLYKTSSQGPVRPAWWNETDYVQEWLNKTRIMKQLVQENCPEVITEGKFKFYAPNFGGAGNSLNMIRTWNAGLDADNDIAFIDSHNYIGGATQPGVTLQGTLMNHTSTVLSVAKHLNESHLLANTGVGLPYILGEANSLYNEGAPGLSNSFGAALWGVDFNLYCAATGIARVHMHQGTNYRYASWQPVQTVNETLGTKAPYYGNIMVAAFLGNLTGSNNDVSISDLELGSPYQNAYAAYVNGRLERVAIIQMRAYNTTTTTTTTGTGTGAGASGPGPRPSETFSFQLPPSGTGTGTNKGSTSASVVKSVGVQRLMANGSDAITGITFDGYSYNYELAQGRPVVLNNVTRNEVVQIAQNGMVTVDVPWSSAAILNLHY</sequence>
<dbReference type="SUPFAM" id="SSF51445">
    <property type="entry name" value="(Trans)glycosidases"/>
    <property type="match status" value="1"/>
</dbReference>
<evidence type="ECO:0000256" key="2">
    <source>
        <dbReference type="SAM" id="SignalP"/>
    </source>
</evidence>
<dbReference type="Pfam" id="PF16862">
    <property type="entry name" value="Glyco_hydro_79C"/>
    <property type="match status" value="1"/>
</dbReference>
<dbReference type="Proteomes" id="UP001345827">
    <property type="component" value="Unassembled WGS sequence"/>
</dbReference>
<reference evidence="4 5" key="1">
    <citation type="submission" date="2023-06" db="EMBL/GenBank/DDBJ databases">
        <title>Black Yeasts Isolated from many extreme environments.</title>
        <authorList>
            <person name="Coleine C."/>
            <person name="Stajich J.E."/>
            <person name="Selbmann L."/>
        </authorList>
    </citation>
    <scope>NUCLEOTIDE SEQUENCE [LARGE SCALE GENOMIC DNA]</scope>
    <source>
        <strain evidence="4 5">CCFEE 5887</strain>
    </source>
</reference>
<dbReference type="InterPro" id="IPR031728">
    <property type="entry name" value="GlcAase_C"/>
</dbReference>
<proteinExistence type="predicted"/>
<feature type="domain" description="Beta-glucuronidase C-terminal" evidence="3">
    <location>
        <begin position="410"/>
        <end position="547"/>
    </location>
</feature>
<evidence type="ECO:0000256" key="1">
    <source>
        <dbReference type="SAM" id="MobiDB-lite"/>
    </source>
</evidence>
<evidence type="ECO:0000259" key="3">
    <source>
        <dbReference type="Pfam" id="PF16862"/>
    </source>
</evidence>